<evidence type="ECO:0008006" key="6">
    <source>
        <dbReference type="Google" id="ProtNLM"/>
    </source>
</evidence>
<keyword evidence="2" id="KW-0560">Oxidoreductase</keyword>
<name>A0A3E2H8N4_SCYLI</name>
<dbReference type="PANTHER" id="PTHR43747">
    <property type="entry name" value="FAD-BINDING PROTEIN"/>
    <property type="match status" value="1"/>
</dbReference>
<dbReference type="InterPro" id="IPR050816">
    <property type="entry name" value="Flavin-dep_Halogenase_NPB"/>
</dbReference>
<dbReference type="Proteomes" id="UP000258309">
    <property type="component" value="Unassembled WGS sequence"/>
</dbReference>
<organism evidence="4 5">
    <name type="scientific">Scytalidium lignicola</name>
    <name type="common">Hyphomycete</name>
    <dbReference type="NCBI Taxonomy" id="5539"/>
    <lineage>
        <taxon>Eukaryota</taxon>
        <taxon>Fungi</taxon>
        <taxon>Dikarya</taxon>
        <taxon>Ascomycota</taxon>
        <taxon>Pezizomycotina</taxon>
        <taxon>Leotiomycetes</taxon>
        <taxon>Leotiomycetes incertae sedis</taxon>
        <taxon>Scytalidium</taxon>
    </lineage>
</organism>
<evidence type="ECO:0000256" key="2">
    <source>
        <dbReference type="ARBA" id="ARBA00023002"/>
    </source>
</evidence>
<gene>
    <name evidence="4" type="ORF">B7463_g6563</name>
</gene>
<dbReference type="PRINTS" id="PR00420">
    <property type="entry name" value="RNGMNOXGNASE"/>
</dbReference>
<comment type="similarity">
    <text evidence="1">Belongs to the flavin-dependent halogenase family.</text>
</comment>
<dbReference type="EMBL" id="NCSJ02000118">
    <property type="protein sequence ID" value="RFU29750.1"/>
    <property type="molecule type" value="Genomic_DNA"/>
</dbReference>
<dbReference type="Gene3D" id="3.50.50.60">
    <property type="entry name" value="FAD/NAD(P)-binding domain"/>
    <property type="match status" value="1"/>
</dbReference>
<comment type="caution">
    <text evidence="4">The sequence shown here is derived from an EMBL/GenBank/DDBJ whole genome shotgun (WGS) entry which is preliminary data.</text>
</comment>
<proteinExistence type="inferred from homology"/>
<keyword evidence="3" id="KW-0503">Monooxygenase</keyword>
<evidence type="ECO:0000313" key="5">
    <source>
        <dbReference type="Proteomes" id="UP000258309"/>
    </source>
</evidence>
<feature type="non-terminal residue" evidence="4">
    <location>
        <position position="531"/>
    </location>
</feature>
<sequence>MSDSIPKKCTVLVIGGGPGGSYAAAALAREGIDTVVLEAEKFPRYHIGESMLASIRPLLKFIEIDTVFDEYGFTKKPGAAFKLNPNKREGYTDFIAVGGPNNYAWNVVRSEADNLMFQHASKSGAKIFDGVQVKSIAFEDAPTPTGDTVENLNPGRPVKAVYTIKETQVTGEISFDYIVDASGRMGLLSTKYMKNRRYNQGLKNVASWGYWEGTGAYEVGTHRENSPFFEALHDESGWAWFIPLHNGTTSVGVVMNQKLSAMKKAASKCADTQEFYLETLKLAPNLVNLISKGQLVSEIKLASDFSYSASVYAFPYARIVGDAGCFIDPFFSSGVHLTLIGGLSAAVTISASIRGQCQESVAAKWHSLKISDAYTRFLLVVLSAYRQMRSQEEPVLSDFNEDNYDRAFAFFRPIIQGTADSANSKLTRQELDKTLEFCAYAFDSVQPPDRAEVMEKIDELAPVNYDGIAYHPDLSPEQLRAVKHIRARQMMRTEGKLHSFTADAYDGLVPNLEKGKLGLRMYEPGCANGVA</sequence>
<evidence type="ECO:0000256" key="1">
    <source>
        <dbReference type="ARBA" id="ARBA00005706"/>
    </source>
</evidence>
<dbReference type="InterPro" id="IPR036188">
    <property type="entry name" value="FAD/NAD-bd_sf"/>
</dbReference>
<reference evidence="4 5" key="1">
    <citation type="submission" date="2018-05" db="EMBL/GenBank/DDBJ databases">
        <title>Draft genome sequence of Scytalidium lignicola DSM 105466, a ubiquitous saprotrophic fungus.</title>
        <authorList>
            <person name="Buettner E."/>
            <person name="Gebauer A.M."/>
            <person name="Hofrichter M."/>
            <person name="Liers C."/>
            <person name="Kellner H."/>
        </authorList>
    </citation>
    <scope>NUCLEOTIDE SEQUENCE [LARGE SCALE GENOMIC DNA]</scope>
    <source>
        <strain evidence="4 5">DSM 105466</strain>
    </source>
</reference>
<accession>A0A3E2H8N4</accession>
<dbReference type="OMA" id="KSMPYAY"/>
<protein>
    <recommendedName>
        <fullName evidence="6">FAD-binding domain-containing protein</fullName>
    </recommendedName>
</protein>
<feature type="non-terminal residue" evidence="4">
    <location>
        <position position="1"/>
    </location>
</feature>
<evidence type="ECO:0000313" key="4">
    <source>
        <dbReference type="EMBL" id="RFU29750.1"/>
    </source>
</evidence>
<keyword evidence="5" id="KW-1185">Reference proteome</keyword>
<dbReference type="PANTHER" id="PTHR43747:SF5">
    <property type="entry name" value="FAD-BINDING DOMAIN-CONTAINING PROTEIN"/>
    <property type="match status" value="1"/>
</dbReference>
<evidence type="ECO:0000256" key="3">
    <source>
        <dbReference type="ARBA" id="ARBA00023033"/>
    </source>
</evidence>
<dbReference type="AlphaFoldDB" id="A0A3E2H8N4"/>
<dbReference type="SUPFAM" id="SSF51905">
    <property type="entry name" value="FAD/NAD(P)-binding domain"/>
    <property type="match status" value="1"/>
</dbReference>
<dbReference type="GO" id="GO:0004497">
    <property type="term" value="F:monooxygenase activity"/>
    <property type="evidence" value="ECO:0007669"/>
    <property type="project" value="UniProtKB-KW"/>
</dbReference>
<dbReference type="InterPro" id="IPR006905">
    <property type="entry name" value="Flavin_halogenase"/>
</dbReference>
<dbReference type="OrthoDB" id="3340390at2759"/>
<dbReference type="Pfam" id="PF04820">
    <property type="entry name" value="Trp_halogenase"/>
    <property type="match status" value="2"/>
</dbReference>